<dbReference type="PRINTS" id="PR00984">
    <property type="entry name" value="TRNASYNTHILE"/>
</dbReference>
<dbReference type="InterPro" id="IPR014729">
    <property type="entry name" value="Rossmann-like_a/b/a_fold"/>
</dbReference>
<dbReference type="GO" id="GO:0002161">
    <property type="term" value="F:aminoacyl-tRNA deacylase activity"/>
    <property type="evidence" value="ECO:0007669"/>
    <property type="project" value="InterPro"/>
</dbReference>
<dbReference type="InterPro" id="IPR009080">
    <property type="entry name" value="tRNAsynth_Ia_anticodon-bd"/>
</dbReference>
<dbReference type="Gene3D" id="1.10.10.830">
    <property type="entry name" value="Ile-tRNA synthetase CP2 domain-like"/>
    <property type="match status" value="1"/>
</dbReference>
<evidence type="ECO:0000256" key="2">
    <source>
        <dbReference type="ARBA" id="ARBA00013165"/>
    </source>
</evidence>
<dbReference type="SUPFAM" id="SSF50677">
    <property type="entry name" value="ValRS/IleRS/LeuRS editing domain"/>
    <property type="match status" value="1"/>
</dbReference>
<evidence type="ECO:0000313" key="12">
    <source>
        <dbReference type="EMBL" id="CAB3255166.1"/>
    </source>
</evidence>
<evidence type="ECO:0000256" key="5">
    <source>
        <dbReference type="ARBA" id="ARBA00022840"/>
    </source>
</evidence>
<dbReference type="EC" id="6.1.1.5" evidence="2"/>
<evidence type="ECO:0000256" key="6">
    <source>
        <dbReference type="ARBA" id="ARBA00022917"/>
    </source>
</evidence>
<evidence type="ECO:0000256" key="3">
    <source>
        <dbReference type="ARBA" id="ARBA00022598"/>
    </source>
</evidence>
<keyword evidence="7 9" id="KW-0030">Aminoacyl-tRNA synthetase</keyword>
<dbReference type="InterPro" id="IPR002300">
    <property type="entry name" value="aa-tRNA-synth_Ia"/>
</dbReference>
<comment type="similarity">
    <text evidence="1 9">Belongs to the class-I aminoacyl-tRNA synthetase family.</text>
</comment>
<keyword evidence="5 9" id="KW-0067">ATP-binding</keyword>
<dbReference type="PANTHER" id="PTHR42765:SF1">
    <property type="entry name" value="ISOLEUCINE--TRNA LIGASE, MITOCHONDRIAL"/>
    <property type="match status" value="1"/>
</dbReference>
<evidence type="ECO:0000259" key="11">
    <source>
        <dbReference type="Pfam" id="PF08264"/>
    </source>
</evidence>
<dbReference type="FunFam" id="3.90.740.10:FF:000009">
    <property type="entry name" value="Isoleucyl-tRNA synthetase 2, mitochondrial"/>
    <property type="match status" value="1"/>
</dbReference>
<dbReference type="InterPro" id="IPR009008">
    <property type="entry name" value="Val/Leu/Ile-tRNA-synth_edit"/>
</dbReference>
<name>A0A6F9DEE0_9ASCI</name>
<dbReference type="GO" id="GO:0006428">
    <property type="term" value="P:isoleucyl-tRNA aminoacylation"/>
    <property type="evidence" value="ECO:0007669"/>
    <property type="project" value="InterPro"/>
</dbReference>
<dbReference type="SUPFAM" id="SSF47323">
    <property type="entry name" value="Anticodon-binding domain of a subclass of class I aminoacyl-tRNA synthetases"/>
    <property type="match status" value="1"/>
</dbReference>
<dbReference type="Gene3D" id="1.10.730.20">
    <property type="match status" value="1"/>
</dbReference>
<accession>A0A6F9DEE0</accession>
<protein>
    <recommendedName>
        <fullName evidence="2">isoleucine--tRNA ligase</fullName>
        <ecNumber evidence="2">6.1.1.5</ecNumber>
    </recommendedName>
    <alternativeName>
        <fullName evidence="8">Isoleucyl-tRNA synthetase</fullName>
    </alternativeName>
</protein>
<evidence type="ECO:0000256" key="4">
    <source>
        <dbReference type="ARBA" id="ARBA00022741"/>
    </source>
</evidence>
<evidence type="ECO:0000256" key="7">
    <source>
        <dbReference type="ARBA" id="ARBA00023146"/>
    </source>
</evidence>
<dbReference type="Gene3D" id="3.90.740.10">
    <property type="entry name" value="Valyl/Leucyl/Isoleucyl-tRNA synthetase, editing domain"/>
    <property type="match status" value="1"/>
</dbReference>
<dbReference type="FunFam" id="1.10.10.830:FF:000002">
    <property type="entry name" value="Isoleucine--tRNA ligase, mitochondrial"/>
    <property type="match status" value="1"/>
</dbReference>
<dbReference type="EMBL" id="LR785910">
    <property type="protein sequence ID" value="CAB3255166.1"/>
    <property type="molecule type" value="mRNA"/>
</dbReference>
<dbReference type="InterPro" id="IPR001412">
    <property type="entry name" value="aa-tRNA-synth_I_CS"/>
</dbReference>
<keyword evidence="6 9" id="KW-0648">Protein biosynthesis</keyword>
<dbReference type="PROSITE" id="PS00178">
    <property type="entry name" value="AA_TRNA_LIGASE_I"/>
    <property type="match status" value="1"/>
</dbReference>
<feature type="domain" description="Aminoacyl-tRNA synthetase class Ia" evidence="10">
    <location>
        <begin position="1"/>
        <end position="613"/>
    </location>
</feature>
<keyword evidence="4 9" id="KW-0547">Nucleotide-binding</keyword>
<dbReference type="GO" id="GO:0005524">
    <property type="term" value="F:ATP binding"/>
    <property type="evidence" value="ECO:0007669"/>
    <property type="project" value="UniProtKB-KW"/>
</dbReference>
<dbReference type="InterPro" id="IPR050081">
    <property type="entry name" value="Ile-tRNA_ligase"/>
</dbReference>
<reference evidence="12" key="1">
    <citation type="submission" date="2020-04" db="EMBL/GenBank/DDBJ databases">
        <authorList>
            <person name="Neveu A P."/>
        </authorList>
    </citation>
    <scope>NUCLEOTIDE SEQUENCE</scope>
    <source>
        <tissue evidence="12">Whole embryo</tissue>
    </source>
</reference>
<dbReference type="NCBIfam" id="TIGR00392">
    <property type="entry name" value="ileS"/>
    <property type="match status" value="1"/>
</dbReference>
<dbReference type="GO" id="GO:0004822">
    <property type="term" value="F:isoleucine-tRNA ligase activity"/>
    <property type="evidence" value="ECO:0007669"/>
    <property type="project" value="UniProtKB-EC"/>
</dbReference>
<dbReference type="GO" id="GO:0005739">
    <property type="term" value="C:mitochondrion"/>
    <property type="evidence" value="ECO:0007669"/>
    <property type="project" value="TreeGrafter"/>
</dbReference>
<keyword evidence="3 9" id="KW-0436">Ligase</keyword>
<gene>
    <name evidence="12" type="primary">Iars2</name>
</gene>
<dbReference type="SUPFAM" id="SSF52374">
    <property type="entry name" value="Nucleotidylyl transferase"/>
    <property type="match status" value="1"/>
</dbReference>
<dbReference type="Pfam" id="PF08264">
    <property type="entry name" value="Anticodon_1"/>
    <property type="match status" value="1"/>
</dbReference>
<evidence type="ECO:0000259" key="10">
    <source>
        <dbReference type="Pfam" id="PF00133"/>
    </source>
</evidence>
<dbReference type="PANTHER" id="PTHR42765">
    <property type="entry name" value="SOLEUCYL-TRNA SYNTHETASE"/>
    <property type="match status" value="1"/>
</dbReference>
<dbReference type="Pfam" id="PF00133">
    <property type="entry name" value="tRNA-synt_1"/>
    <property type="match status" value="1"/>
</dbReference>
<evidence type="ECO:0000256" key="1">
    <source>
        <dbReference type="ARBA" id="ARBA00005594"/>
    </source>
</evidence>
<feature type="domain" description="Methionyl/Valyl/Leucyl/Isoleucyl-tRNA synthetase anticodon-binding" evidence="11">
    <location>
        <begin position="658"/>
        <end position="788"/>
    </location>
</feature>
<dbReference type="GO" id="GO:0032543">
    <property type="term" value="P:mitochondrial translation"/>
    <property type="evidence" value="ECO:0007669"/>
    <property type="project" value="TreeGrafter"/>
</dbReference>
<dbReference type="InterPro" id="IPR013155">
    <property type="entry name" value="M/V/L/I-tRNA-synth_anticd-bd"/>
</dbReference>
<organism evidence="12">
    <name type="scientific">Phallusia mammillata</name>
    <dbReference type="NCBI Taxonomy" id="59560"/>
    <lineage>
        <taxon>Eukaryota</taxon>
        <taxon>Metazoa</taxon>
        <taxon>Chordata</taxon>
        <taxon>Tunicata</taxon>
        <taxon>Ascidiacea</taxon>
        <taxon>Phlebobranchia</taxon>
        <taxon>Ascidiidae</taxon>
        <taxon>Phallusia</taxon>
    </lineage>
</organism>
<dbReference type="InterPro" id="IPR002301">
    <property type="entry name" value="Ile-tRNA-ligase"/>
</dbReference>
<dbReference type="CDD" id="cd07960">
    <property type="entry name" value="Anticodon_Ia_Ile_BEm"/>
    <property type="match status" value="1"/>
</dbReference>
<dbReference type="AlphaFoldDB" id="A0A6F9DEE0"/>
<evidence type="ECO:0000256" key="8">
    <source>
        <dbReference type="ARBA" id="ARBA00032665"/>
    </source>
</evidence>
<evidence type="ECO:0000256" key="9">
    <source>
        <dbReference type="RuleBase" id="RU363035"/>
    </source>
</evidence>
<dbReference type="InterPro" id="IPR033708">
    <property type="entry name" value="Anticodon_Ile_BEm"/>
</dbReference>
<sequence length="906" mass="102662">MHDGPPYANGDVHVGHALNKILKDITNRYKLLTNHKVDFKPGWDCHGLPIEIKAIKTNDYKEMTPSKIRKTASQFSKTAIASQMNAFRRWGIMADWSNPSNCYFTFNKQYEASELSAFYKLYQKRLVYRDLKPVFWSPSSKTALAEAELEYKDNHVSRSVYVGFKVCNPHEILPDFIDTTNVYALSWTTQPWTIPSNQALCFSSNSQYCLVKSSSSSQNDTAPMYLIAHQCLENVTKHTGCSFDIIKTFEGKLLNGVTCVHPMDIERTTKMIPASHVTTDTGTGIVHTSPAHGVDDFMVAQNHSLYSKSDVDDNGCFTADAGYDLHGKFVFTGGNDAVIDKLKENLTLFHEHKYTHSYPYDWRTKKPIFVKTSRQWFIDTSSLWKKSQQALNEVKFHPSIGKATMKQQLKQRPYWCISRQRVWGLPIPVFYQKESGEVLLTDQTFGHLISMVKKHGSDVWWDMSMEQLLPQSVIEKSGAKGITEDYKRGNDILDIWFDSGVSWAAVLGEHKLDGEKQVADFYLEGKDQFGGWFYSSLLTSVGLQGCAPYKNIMVHGFTVSASGQKMSKSLGNVVDPMMIIDGGKDKNKDPSFGADTLRWWVASANVHQEVQISKSIITKSSDSVLKIRNCIRYLLSNLNHFDPHAVDFAKPPLCAVDQHQRHRLHNYTSEITRAYESYSYSRVALLTLTYITQLSSYFSCVKDRLYCEEQRGDLRKSCQSVLFLILEVLLKSVAPILPHLAEEAMVHHPCRDDETPLFLSGWFRDDVSKASYDAGVISAVDTAHKFRDILNTFLQGKQPTLYDVTIVAPKDDVMNQLRLLQDTETSSSSDLCEIIMTSHCTLASSVTSLSTEEVCRLPVKIDDSDCYIVAQQSSRHKCPRCRRKTAPRSGQLCDRCTNVLTCNWET</sequence>
<proteinExistence type="evidence at transcript level"/>
<dbReference type="Gene3D" id="3.40.50.620">
    <property type="entry name" value="HUPs"/>
    <property type="match status" value="2"/>
</dbReference>
<dbReference type="GO" id="GO:0000049">
    <property type="term" value="F:tRNA binding"/>
    <property type="evidence" value="ECO:0007669"/>
    <property type="project" value="InterPro"/>
</dbReference>